<accession>A0A3D9LJS1</accession>
<evidence type="ECO:0000313" key="2">
    <source>
        <dbReference type="Proteomes" id="UP000256919"/>
    </source>
</evidence>
<dbReference type="Gene3D" id="3.40.470.10">
    <property type="entry name" value="Uracil-DNA glycosylase-like domain"/>
    <property type="match status" value="1"/>
</dbReference>
<keyword evidence="2" id="KW-1185">Reference proteome</keyword>
<proteinExistence type="predicted"/>
<dbReference type="Proteomes" id="UP000256919">
    <property type="component" value="Unassembled WGS sequence"/>
</dbReference>
<comment type="caution">
    <text evidence="1">The sequence shown here is derived from an EMBL/GenBank/DDBJ whole genome shotgun (WGS) entry which is preliminary data.</text>
</comment>
<sequence>MPIGEIETHPYLIQGQINRATKLILGSFPVYECTDQDNRLKQRNRLNEGTVRFFYGSNRNSLWTKYSQFIDNTINQPWNPNLILNSLEKRKIAVSDLIKSCERCSYKKNKRTGEKIAFPYSSEDSALRKKTWNREIVSQLLLNGVTKIICTSKGVLSDLEKQIICYNRNPLGIKDNDLSMTFQSEFINEIGGNTNEIKNDIGKVFIVENRKILAIAIPSPGSPQRQTHTFGCGEQERLIYAERYFEKAFNWLTE</sequence>
<gene>
    <name evidence="1" type="ORF">DFQ09_1163</name>
</gene>
<protein>
    <submittedName>
        <fullName evidence="1">Uncharacterized protein</fullName>
    </submittedName>
</protein>
<reference evidence="1 2" key="1">
    <citation type="submission" date="2018-07" db="EMBL/GenBank/DDBJ databases">
        <title>Genomic Encyclopedia of Type Strains, Phase III (KMG-III): the genomes of soil and plant-associated and newly described type strains.</title>
        <authorList>
            <person name="Whitman W."/>
        </authorList>
    </citation>
    <scope>NUCLEOTIDE SEQUENCE [LARGE SCALE GENOMIC DNA]</scope>
    <source>
        <strain evidence="1 2">CECT 7948</strain>
    </source>
</reference>
<dbReference type="RefSeq" id="WP_115813033.1">
    <property type="nucleotide sequence ID" value="NZ_QREI01000016.1"/>
</dbReference>
<dbReference type="AlphaFoldDB" id="A0A3D9LJS1"/>
<evidence type="ECO:0000313" key="1">
    <source>
        <dbReference type="EMBL" id="REE07629.1"/>
    </source>
</evidence>
<dbReference type="OrthoDB" id="1422214at2"/>
<name>A0A3D9LJS1_9FLAO</name>
<dbReference type="EMBL" id="QREI01000016">
    <property type="protein sequence ID" value="REE07629.1"/>
    <property type="molecule type" value="Genomic_DNA"/>
</dbReference>
<dbReference type="InterPro" id="IPR036895">
    <property type="entry name" value="Uracil-DNA_glycosylase-like_sf"/>
</dbReference>
<organism evidence="1 2">
    <name type="scientific">Winogradskyella pacifica</name>
    <dbReference type="NCBI Taxonomy" id="664642"/>
    <lineage>
        <taxon>Bacteria</taxon>
        <taxon>Pseudomonadati</taxon>
        <taxon>Bacteroidota</taxon>
        <taxon>Flavobacteriia</taxon>
        <taxon>Flavobacteriales</taxon>
        <taxon>Flavobacteriaceae</taxon>
        <taxon>Winogradskyella</taxon>
    </lineage>
</organism>